<evidence type="ECO:0000256" key="2">
    <source>
        <dbReference type="ARBA" id="ARBA00003788"/>
    </source>
</evidence>
<comment type="cofactor">
    <cofactor evidence="1">
        <name>pyridoxal 5'-phosphate</name>
        <dbReference type="ChEBI" id="CHEBI:597326"/>
    </cofactor>
</comment>
<feature type="compositionally biased region" description="Basic and acidic residues" evidence="7">
    <location>
        <begin position="19"/>
        <end position="34"/>
    </location>
</feature>
<feature type="domain" description="Glycine dehydrogenase C-terminal" evidence="9">
    <location>
        <begin position="375"/>
        <end position="477"/>
    </location>
</feature>
<dbReference type="InterPro" id="IPR015424">
    <property type="entry name" value="PyrdxlP-dep_Trfase"/>
</dbReference>
<dbReference type="Gene3D" id="3.40.640.10">
    <property type="entry name" value="Type I PLP-dependent aspartate aminotransferase-like (Major domain)"/>
    <property type="match status" value="1"/>
</dbReference>
<organism evidence="10 11">
    <name type="scientific">Geothrix rubra</name>
    <dbReference type="NCBI Taxonomy" id="2927977"/>
    <lineage>
        <taxon>Bacteria</taxon>
        <taxon>Pseudomonadati</taxon>
        <taxon>Acidobacteriota</taxon>
        <taxon>Holophagae</taxon>
        <taxon>Holophagales</taxon>
        <taxon>Holophagaceae</taxon>
        <taxon>Geothrix</taxon>
    </lineage>
</organism>
<keyword evidence="5" id="KW-0560">Oxidoreductase</keyword>
<comment type="catalytic activity">
    <reaction evidence="6">
        <text>N(6)-[(R)-lipoyl]-L-lysyl-[glycine-cleavage complex H protein] + glycine + H(+) = N(6)-[(R)-S(8)-aminomethyldihydrolipoyl]-L-lysyl-[glycine-cleavage complex H protein] + CO2</text>
        <dbReference type="Rhea" id="RHEA:24304"/>
        <dbReference type="Rhea" id="RHEA-COMP:10494"/>
        <dbReference type="Rhea" id="RHEA-COMP:10495"/>
        <dbReference type="ChEBI" id="CHEBI:15378"/>
        <dbReference type="ChEBI" id="CHEBI:16526"/>
        <dbReference type="ChEBI" id="CHEBI:57305"/>
        <dbReference type="ChEBI" id="CHEBI:83099"/>
        <dbReference type="ChEBI" id="CHEBI:83143"/>
        <dbReference type="EC" id="1.4.4.2"/>
    </reaction>
</comment>
<evidence type="ECO:0000313" key="11">
    <source>
        <dbReference type="Proteomes" id="UP001165089"/>
    </source>
</evidence>
<dbReference type="InterPro" id="IPR049315">
    <property type="entry name" value="GDC-P_N"/>
</dbReference>
<keyword evidence="11" id="KW-1185">Reference proteome</keyword>
<evidence type="ECO:0000256" key="1">
    <source>
        <dbReference type="ARBA" id="ARBA00001933"/>
    </source>
</evidence>
<feature type="region of interest" description="Disordered" evidence="7">
    <location>
        <begin position="1"/>
        <end position="34"/>
    </location>
</feature>
<keyword evidence="4" id="KW-0663">Pyridoxal phosphate</keyword>
<dbReference type="InterPro" id="IPR015422">
    <property type="entry name" value="PyrdxlP-dep_Trfase_small"/>
</dbReference>
<feature type="compositionally biased region" description="Basic and acidic residues" evidence="7">
    <location>
        <begin position="1"/>
        <end position="10"/>
    </location>
</feature>
<dbReference type="PANTHER" id="PTHR11773">
    <property type="entry name" value="GLYCINE DEHYDROGENASE, DECARBOXYLATING"/>
    <property type="match status" value="1"/>
</dbReference>
<dbReference type="Pfam" id="PF21478">
    <property type="entry name" value="GcvP2_C"/>
    <property type="match status" value="1"/>
</dbReference>
<dbReference type="RefSeq" id="WP_285723784.1">
    <property type="nucleotide sequence ID" value="NZ_BSDD01000002.1"/>
</dbReference>
<dbReference type="EMBL" id="BSDD01000002">
    <property type="protein sequence ID" value="GLH69763.1"/>
    <property type="molecule type" value="Genomic_DNA"/>
</dbReference>
<sequence>MFLRQRESLSFDRSVPGKRGMDLPRLDVPEAKDTRPAHLKRSGFDALPELSEVEVIRHFTRLSKWNYGVDDGIYPLGSCTMKHNPRLNEKVAGQPGFTDTHPMAPDALVQGNLELLFTLQAWLKEITGLPGVTLQPSAGAAGELTGVMLIRAYHVSKGAKRRVILIPDSGHGTNPATAAMAGYEVVELPSRPDGTISFEDVTDPVTGKVRKGLETLVRELGTEIAGAMITNPNTVGVFEYRFKEISDLLHSVDALVYMDGANMNALVGVARPGDFGVDVMHLNLHKTMSTPHGGGGPGAGPVCCGEKLLPFLPVPVVVRDTVKVGEGEVPKHTYRWDWDRPQSIGKVHTFFGNFGILVRAMTYCLSHGSDGLREATLRAIVNANYIRARLKGAYALHIDSPSLHEVVFSDTLQAKHDVHTLDIAKRLIDHGYHPPTIYFPLIVPGALMIEPTESEDKGELDAFCDTLLAIAKEVEENPDALHQAPTLAPLRRMDETTAARKPVLRWVKPA</sequence>
<comment type="caution">
    <text evidence="10">The sequence shown here is derived from an EMBL/GenBank/DDBJ whole genome shotgun (WGS) entry which is preliminary data.</text>
</comment>
<evidence type="ECO:0000256" key="6">
    <source>
        <dbReference type="ARBA" id="ARBA00049026"/>
    </source>
</evidence>
<dbReference type="InterPro" id="IPR049316">
    <property type="entry name" value="GDC-P_C"/>
</dbReference>
<dbReference type="Pfam" id="PF02347">
    <property type="entry name" value="GDC-P"/>
    <property type="match status" value="1"/>
</dbReference>
<evidence type="ECO:0000313" key="10">
    <source>
        <dbReference type="EMBL" id="GLH69763.1"/>
    </source>
</evidence>
<accession>A0ABQ5Q5J7</accession>
<dbReference type="PANTHER" id="PTHR11773:SF1">
    <property type="entry name" value="GLYCINE DEHYDROGENASE (DECARBOXYLATING), MITOCHONDRIAL"/>
    <property type="match status" value="1"/>
</dbReference>
<dbReference type="SUPFAM" id="SSF53383">
    <property type="entry name" value="PLP-dependent transferases"/>
    <property type="match status" value="1"/>
</dbReference>
<evidence type="ECO:0000256" key="3">
    <source>
        <dbReference type="ARBA" id="ARBA00012134"/>
    </source>
</evidence>
<name>A0ABQ5Q5J7_9BACT</name>
<dbReference type="InterPro" id="IPR020581">
    <property type="entry name" value="GDC_P"/>
</dbReference>
<dbReference type="InterPro" id="IPR015421">
    <property type="entry name" value="PyrdxlP-dep_Trfase_major"/>
</dbReference>
<evidence type="ECO:0000256" key="4">
    <source>
        <dbReference type="ARBA" id="ARBA00022898"/>
    </source>
</evidence>
<dbReference type="NCBIfam" id="NF003346">
    <property type="entry name" value="PRK04366.1"/>
    <property type="match status" value="1"/>
</dbReference>
<dbReference type="Gene3D" id="3.90.1150.10">
    <property type="entry name" value="Aspartate Aminotransferase, domain 1"/>
    <property type="match status" value="1"/>
</dbReference>
<evidence type="ECO:0000256" key="7">
    <source>
        <dbReference type="SAM" id="MobiDB-lite"/>
    </source>
</evidence>
<proteinExistence type="predicted"/>
<dbReference type="Proteomes" id="UP001165089">
    <property type="component" value="Unassembled WGS sequence"/>
</dbReference>
<evidence type="ECO:0000259" key="9">
    <source>
        <dbReference type="Pfam" id="PF21478"/>
    </source>
</evidence>
<dbReference type="EC" id="1.4.4.2" evidence="3"/>
<dbReference type="Gene3D" id="6.20.440.10">
    <property type="match status" value="1"/>
</dbReference>
<comment type="function">
    <text evidence="2">The glycine cleavage system catalyzes the degradation of glycine. The P protein binds the alpha-amino group of glycine through its pyridoxal phosphate cofactor; CO(2) is released and the remaining methylamine moiety is then transferred to the lipoamide cofactor of the H protein.</text>
</comment>
<gene>
    <name evidence="10" type="primary">gcvPB</name>
    <name evidence="10" type="ORF">GETHPA_12960</name>
</gene>
<protein>
    <recommendedName>
        <fullName evidence="3">glycine dehydrogenase (aminomethyl-transferring)</fullName>
        <ecNumber evidence="3">1.4.4.2</ecNumber>
    </recommendedName>
</protein>
<reference evidence="10 11" key="1">
    <citation type="journal article" date="2023" name="Antonie Van Leeuwenhoek">
        <title>Mesoterricola silvestris gen. nov., sp. nov., Mesoterricola sediminis sp. nov., Geothrix oryzae sp. nov., Geothrix edaphica sp. nov., Geothrix rubra sp. nov., and Geothrix limicola sp. nov., six novel members of Acidobacteriota isolated from soils.</title>
        <authorList>
            <person name="Itoh H."/>
            <person name="Sugisawa Y."/>
            <person name="Mise K."/>
            <person name="Xu Z."/>
            <person name="Kuniyasu M."/>
            <person name="Ushijima N."/>
            <person name="Kawano K."/>
            <person name="Kobayashi E."/>
            <person name="Shiratori Y."/>
            <person name="Masuda Y."/>
            <person name="Senoo K."/>
        </authorList>
    </citation>
    <scope>NUCLEOTIDE SEQUENCE [LARGE SCALE GENOMIC DNA]</scope>
    <source>
        <strain evidence="10 11">Red803</strain>
    </source>
</reference>
<feature type="domain" description="Glycine cleavage system P-protein N-terminal" evidence="8">
    <location>
        <begin position="33"/>
        <end position="312"/>
    </location>
</feature>
<evidence type="ECO:0000256" key="5">
    <source>
        <dbReference type="ARBA" id="ARBA00023002"/>
    </source>
</evidence>
<evidence type="ECO:0000259" key="8">
    <source>
        <dbReference type="Pfam" id="PF02347"/>
    </source>
</evidence>